<evidence type="ECO:0000256" key="2">
    <source>
        <dbReference type="SAM" id="SignalP"/>
    </source>
</evidence>
<reference evidence="3 4" key="1">
    <citation type="submission" date="2021-07" db="EMBL/GenBank/DDBJ databases">
        <authorList>
            <person name="So Y."/>
        </authorList>
    </citation>
    <scope>NUCLEOTIDE SEQUENCE [LARGE SCALE GENOMIC DNA]</scope>
    <source>
        <strain evidence="3 4">Y3S6</strain>
    </source>
</reference>
<dbReference type="Proteomes" id="UP000769617">
    <property type="component" value="Unassembled WGS sequence"/>
</dbReference>
<feature type="signal peptide" evidence="2">
    <location>
        <begin position="1"/>
        <end position="20"/>
    </location>
</feature>
<name>A0ABS6ZRS9_9GAMM</name>
<feature type="chain" id="PRO_5046544677" evidence="2">
    <location>
        <begin position="21"/>
        <end position="140"/>
    </location>
</feature>
<dbReference type="InterPro" id="IPR046634">
    <property type="entry name" value="DUF6746"/>
</dbReference>
<accession>A0ABS6ZRS9</accession>
<sequence>MKRTALIAFLAMLTIGFAHAEEQDLSVNADDNMIESELMQELEQTQGQDIETLQQAVDALELRNDLLDVLMQKETLTDGDLAIIQQLTEDIENALVKVEEEVGTMRERVREVRSSADSQGQEGIRESGREYLDRVRTLMQ</sequence>
<dbReference type="RefSeq" id="WP_219793139.1">
    <property type="nucleotide sequence ID" value="NZ_JAHYCA010000006.1"/>
</dbReference>
<protein>
    <submittedName>
        <fullName evidence="3">Uncharacterized protein</fullName>
    </submittedName>
</protein>
<evidence type="ECO:0000313" key="3">
    <source>
        <dbReference type="EMBL" id="MBW6392793.1"/>
    </source>
</evidence>
<feature type="coiled-coil region" evidence="1">
    <location>
        <begin position="50"/>
        <end position="108"/>
    </location>
</feature>
<organism evidence="3 4">
    <name type="scientific">Billgrantia antri</name>
    <dbReference type="NCBI Taxonomy" id="2846777"/>
    <lineage>
        <taxon>Bacteria</taxon>
        <taxon>Pseudomonadati</taxon>
        <taxon>Pseudomonadota</taxon>
        <taxon>Gammaproteobacteria</taxon>
        <taxon>Oceanospirillales</taxon>
        <taxon>Halomonadaceae</taxon>
        <taxon>Billgrantia</taxon>
    </lineage>
</organism>
<keyword evidence="2" id="KW-0732">Signal</keyword>
<evidence type="ECO:0000256" key="1">
    <source>
        <dbReference type="SAM" id="Coils"/>
    </source>
</evidence>
<evidence type="ECO:0000313" key="4">
    <source>
        <dbReference type="Proteomes" id="UP000769617"/>
    </source>
</evidence>
<keyword evidence="4" id="KW-1185">Reference proteome</keyword>
<gene>
    <name evidence="3" type="ORF">KPL81_16685</name>
</gene>
<comment type="caution">
    <text evidence="3">The sequence shown here is derived from an EMBL/GenBank/DDBJ whole genome shotgun (WGS) entry which is preliminary data.</text>
</comment>
<dbReference type="Pfam" id="PF20531">
    <property type="entry name" value="DUF6746"/>
    <property type="match status" value="1"/>
</dbReference>
<dbReference type="EMBL" id="JAHYCA010000006">
    <property type="protein sequence ID" value="MBW6392793.1"/>
    <property type="molecule type" value="Genomic_DNA"/>
</dbReference>
<keyword evidence="1" id="KW-0175">Coiled coil</keyword>
<proteinExistence type="predicted"/>